<dbReference type="OrthoDB" id="1264509at2"/>
<protein>
    <submittedName>
        <fullName evidence="1">Uncharacterized protein</fullName>
    </submittedName>
</protein>
<evidence type="ECO:0000313" key="2">
    <source>
        <dbReference type="Proteomes" id="UP000241507"/>
    </source>
</evidence>
<reference evidence="2" key="1">
    <citation type="submission" date="2018-03" db="EMBL/GenBank/DDBJ databases">
        <title>Gramella fulva sp. nov., isolated from a dry surface of tidal flat.</title>
        <authorList>
            <person name="Hwang S.H."/>
            <person name="Hwang W.M."/>
            <person name="Kang K."/>
            <person name="Ahn T.-Y."/>
        </authorList>
    </citation>
    <scope>NUCLEOTIDE SEQUENCE [LARGE SCALE GENOMIC DNA]</scope>
    <source>
        <strain evidence="2">SH35</strain>
    </source>
</reference>
<dbReference type="AlphaFoldDB" id="A0A2R3ZAC5"/>
<proteinExistence type="predicted"/>
<dbReference type="KEGG" id="grs:C7S20_19305"/>
<dbReference type="RefSeq" id="WP_107013992.1">
    <property type="nucleotide sequence ID" value="NZ_CP028136.1"/>
</dbReference>
<evidence type="ECO:0000313" key="1">
    <source>
        <dbReference type="EMBL" id="AVR47226.1"/>
    </source>
</evidence>
<dbReference type="EMBL" id="CP028136">
    <property type="protein sequence ID" value="AVR47226.1"/>
    <property type="molecule type" value="Genomic_DNA"/>
</dbReference>
<name>A0A2R3ZAC5_9FLAO</name>
<dbReference type="Proteomes" id="UP000241507">
    <property type="component" value="Chromosome"/>
</dbReference>
<accession>A0A2R3ZAC5</accession>
<organism evidence="1 2">
    <name type="scientific">Christiangramia fulva</name>
    <dbReference type="NCBI Taxonomy" id="2126553"/>
    <lineage>
        <taxon>Bacteria</taxon>
        <taxon>Pseudomonadati</taxon>
        <taxon>Bacteroidota</taxon>
        <taxon>Flavobacteriia</taxon>
        <taxon>Flavobacteriales</taxon>
        <taxon>Flavobacteriaceae</taxon>
        <taxon>Christiangramia</taxon>
    </lineage>
</organism>
<keyword evidence="2" id="KW-1185">Reference proteome</keyword>
<gene>
    <name evidence="1" type="ORF">C7S20_19305</name>
</gene>
<sequence>MSKRAFQILDEMNQYDTENGTQLVSISPHFVSGVKTKQGAHITMGTEESALHDIMNDKCMAVLVLIDKEEYQKREKL</sequence>